<dbReference type="Proteomes" id="UP000430508">
    <property type="component" value="Chromosome"/>
</dbReference>
<dbReference type="PANTHER" id="PTHR46558:SF11">
    <property type="entry name" value="HTH-TYPE TRANSCRIPTIONAL REGULATOR XRE"/>
    <property type="match status" value="1"/>
</dbReference>
<evidence type="ECO:0000259" key="2">
    <source>
        <dbReference type="PROSITE" id="PS50943"/>
    </source>
</evidence>
<dbReference type="RefSeq" id="WP_019226270.1">
    <property type="nucleotide sequence ID" value="NZ_CP046996.1"/>
</dbReference>
<feature type="domain" description="HTH cro/C1-type" evidence="2">
    <location>
        <begin position="10"/>
        <end position="64"/>
    </location>
</feature>
<name>A0A857DIS4_9FIRM</name>
<evidence type="ECO:0000256" key="1">
    <source>
        <dbReference type="ARBA" id="ARBA00023125"/>
    </source>
</evidence>
<organism evidence="3 4">
    <name type="scientific">Dehalobacter restrictus</name>
    <dbReference type="NCBI Taxonomy" id="55583"/>
    <lineage>
        <taxon>Bacteria</taxon>
        <taxon>Bacillati</taxon>
        <taxon>Bacillota</taxon>
        <taxon>Clostridia</taxon>
        <taxon>Eubacteriales</taxon>
        <taxon>Desulfitobacteriaceae</taxon>
        <taxon>Dehalobacter</taxon>
    </lineage>
</organism>
<evidence type="ECO:0000313" key="4">
    <source>
        <dbReference type="Proteomes" id="UP000430508"/>
    </source>
</evidence>
<keyword evidence="1" id="KW-0238">DNA-binding</keyword>
<gene>
    <name evidence="3" type="ORF">GQ588_08690</name>
</gene>
<protein>
    <submittedName>
        <fullName evidence="3">Helix-turn-helix domain-containing protein</fullName>
    </submittedName>
</protein>
<accession>A0A857DIS4</accession>
<dbReference type="SUPFAM" id="SSF47413">
    <property type="entry name" value="lambda repressor-like DNA-binding domains"/>
    <property type="match status" value="1"/>
</dbReference>
<dbReference type="PROSITE" id="PS50943">
    <property type="entry name" value="HTH_CROC1"/>
    <property type="match status" value="1"/>
</dbReference>
<proteinExistence type="predicted"/>
<dbReference type="PANTHER" id="PTHR46558">
    <property type="entry name" value="TRACRIPTIONAL REGULATORY PROTEIN-RELATED-RELATED"/>
    <property type="match status" value="1"/>
</dbReference>
<sequence>MTKINIGKIIAARRKERRLTQEELAEYLGVSKPAVSKWESGQSYPDIMLLPVLAAFFNVSVDELLGYEAQMTKEDIRKLYRRLANAFAAESFDQTYAECLAIIKKYHSCWNLVYSIAQLLVNHAPLAGGPDRMNEVLREASGYFECVEKNSGDAALAREALSLRAYCCLALQEPAQAIDLLEGTEEGPVSTGILLAKAYAIKGDSDRAKRYLQQFIYTNVASLFGAFPDLMALYADAPEKTDACLQKVLSLGEVFQLKEMQPSHYFTVYLTAAALYSAQNRNEKALDMLEAYADIIFQKNTFPLKLKGNSFFDMLQPYFESLNLGGDAPRSDKLIRKDLKSVVVDNPAFQSLKSEERYQKLWRRLESMEEEV</sequence>
<dbReference type="Pfam" id="PF01381">
    <property type="entry name" value="HTH_3"/>
    <property type="match status" value="1"/>
</dbReference>
<dbReference type="AlphaFoldDB" id="A0A857DIS4"/>
<dbReference type="InterPro" id="IPR010982">
    <property type="entry name" value="Lambda_DNA-bd_dom_sf"/>
</dbReference>
<evidence type="ECO:0000313" key="3">
    <source>
        <dbReference type="EMBL" id="QHA00703.1"/>
    </source>
</evidence>
<dbReference type="Gene3D" id="1.25.40.10">
    <property type="entry name" value="Tetratricopeptide repeat domain"/>
    <property type="match status" value="1"/>
</dbReference>
<dbReference type="GO" id="GO:0003677">
    <property type="term" value="F:DNA binding"/>
    <property type="evidence" value="ECO:0007669"/>
    <property type="project" value="UniProtKB-KW"/>
</dbReference>
<dbReference type="CDD" id="cd00093">
    <property type="entry name" value="HTH_XRE"/>
    <property type="match status" value="1"/>
</dbReference>
<dbReference type="InterPro" id="IPR011990">
    <property type="entry name" value="TPR-like_helical_dom_sf"/>
</dbReference>
<dbReference type="SMART" id="SM00530">
    <property type="entry name" value="HTH_XRE"/>
    <property type="match status" value="1"/>
</dbReference>
<dbReference type="EMBL" id="CP046996">
    <property type="protein sequence ID" value="QHA00703.1"/>
    <property type="molecule type" value="Genomic_DNA"/>
</dbReference>
<dbReference type="Gene3D" id="1.10.260.40">
    <property type="entry name" value="lambda repressor-like DNA-binding domains"/>
    <property type="match status" value="1"/>
</dbReference>
<dbReference type="InterPro" id="IPR001387">
    <property type="entry name" value="Cro/C1-type_HTH"/>
</dbReference>
<reference evidence="3 4" key="1">
    <citation type="submission" date="2019-12" db="EMBL/GenBank/DDBJ databases">
        <title>Sequence classification of anaerobic respiratory reductive dehalogenases: First we see many, then we see few.</title>
        <authorList>
            <person name="Molenda O."/>
            <person name="Puentes Jacome L.A."/>
            <person name="Cao X."/>
            <person name="Nesbo C.L."/>
            <person name="Tang S."/>
            <person name="Morson N."/>
            <person name="Patron J."/>
            <person name="Lomheim L."/>
            <person name="Wishart D.S."/>
            <person name="Edwards E.A."/>
        </authorList>
    </citation>
    <scope>NUCLEOTIDE SEQUENCE [LARGE SCALE GENOMIC DNA]</scope>
    <source>
        <strain evidence="3 4">12DCA</strain>
    </source>
</reference>